<evidence type="ECO:0000313" key="2">
    <source>
        <dbReference type="EMBL" id="MCQ8240989.1"/>
    </source>
</evidence>
<dbReference type="RefSeq" id="WP_422919736.1">
    <property type="nucleotide sequence ID" value="NZ_JAMZEJ010000005.1"/>
</dbReference>
<dbReference type="EMBL" id="JAMZEJ010000005">
    <property type="protein sequence ID" value="MCQ8240989.1"/>
    <property type="molecule type" value="Genomic_DNA"/>
</dbReference>
<evidence type="ECO:0000313" key="3">
    <source>
        <dbReference type="Proteomes" id="UP001524547"/>
    </source>
</evidence>
<protein>
    <submittedName>
        <fullName evidence="2">Uncharacterized protein</fullName>
    </submittedName>
</protein>
<gene>
    <name evidence="2" type="ORF">NFI88_09085</name>
</gene>
<keyword evidence="3" id="KW-1185">Reference proteome</keyword>
<feature type="chain" id="PRO_5045131055" evidence="1">
    <location>
        <begin position="29"/>
        <end position="164"/>
    </location>
</feature>
<comment type="caution">
    <text evidence="2">The sequence shown here is derived from an EMBL/GenBank/DDBJ whole genome shotgun (WGS) entry which is preliminary data.</text>
</comment>
<name>A0ABT1VZ30_9PROT</name>
<accession>A0ABT1VZ30</accession>
<evidence type="ECO:0000256" key="1">
    <source>
        <dbReference type="SAM" id="SignalP"/>
    </source>
</evidence>
<proteinExistence type="predicted"/>
<dbReference type="Proteomes" id="UP001524547">
    <property type="component" value="Unassembled WGS sequence"/>
</dbReference>
<keyword evidence="1" id="KW-0732">Signal</keyword>
<organism evidence="2 3">
    <name type="scientific">Rhizosaccharibacter radicis</name>
    <dbReference type="NCBI Taxonomy" id="2782605"/>
    <lineage>
        <taxon>Bacteria</taxon>
        <taxon>Pseudomonadati</taxon>
        <taxon>Pseudomonadota</taxon>
        <taxon>Alphaproteobacteria</taxon>
        <taxon>Acetobacterales</taxon>
        <taxon>Acetobacteraceae</taxon>
        <taxon>Rhizosaccharibacter</taxon>
    </lineage>
</organism>
<sequence length="164" mass="17583">MTKLVRKWLGICLLVTTELALTAAPGTAAVVRSWAARDAYTGAVLEMIRNPDGTVSADLRVRGFGCMGGLNGLVTETASTITITADELQKEPAGCAITLERRGRDLKEVSATRACLQMGGPGCDLYESTITLHRVRDVPENSSMAGYYFFIRHLPPEPGVKTPG</sequence>
<reference evidence="2 3" key="1">
    <citation type="submission" date="2022-06" db="EMBL/GenBank/DDBJ databases">
        <title>Rhizosaccharibacter gen. nov. sp. nov. KSS12, endophytic bacteria isolated from sugarcane.</title>
        <authorList>
            <person name="Pitiwittayakul N."/>
        </authorList>
    </citation>
    <scope>NUCLEOTIDE SEQUENCE [LARGE SCALE GENOMIC DNA]</scope>
    <source>
        <strain evidence="2 3">KSS12</strain>
    </source>
</reference>
<feature type="signal peptide" evidence="1">
    <location>
        <begin position="1"/>
        <end position="28"/>
    </location>
</feature>